<keyword evidence="4" id="KW-1185">Reference proteome</keyword>
<name>A0A919ISN1_9ACTN</name>
<protein>
    <recommendedName>
        <fullName evidence="2">Pyrrolo-quinoline quinone repeat domain-containing protein</fullName>
    </recommendedName>
</protein>
<dbReference type="AlphaFoldDB" id="A0A919ISN1"/>
<keyword evidence="1" id="KW-0732">Signal</keyword>
<dbReference type="Gene3D" id="2.130.10.10">
    <property type="entry name" value="YVTN repeat-like/Quinoprotein amine dehydrogenase"/>
    <property type="match status" value="2"/>
</dbReference>
<feature type="signal peptide" evidence="1">
    <location>
        <begin position="1"/>
        <end position="16"/>
    </location>
</feature>
<feature type="domain" description="Pyrrolo-quinoline quinone repeat" evidence="2">
    <location>
        <begin position="55"/>
        <end position="224"/>
    </location>
</feature>
<evidence type="ECO:0000313" key="3">
    <source>
        <dbReference type="EMBL" id="GID69722.1"/>
    </source>
</evidence>
<dbReference type="SMART" id="SM00564">
    <property type="entry name" value="PQQ"/>
    <property type="match status" value="4"/>
</dbReference>
<reference evidence="3" key="1">
    <citation type="submission" date="2021-01" db="EMBL/GenBank/DDBJ databases">
        <title>Whole genome shotgun sequence of Actinoplanes cyaneus NBRC 14990.</title>
        <authorList>
            <person name="Komaki H."/>
            <person name="Tamura T."/>
        </authorList>
    </citation>
    <scope>NUCLEOTIDE SEQUENCE</scope>
    <source>
        <strain evidence="3">NBRC 14990</strain>
    </source>
</reference>
<feature type="domain" description="Pyrrolo-quinoline quinone repeat" evidence="2">
    <location>
        <begin position="234"/>
        <end position="306"/>
    </location>
</feature>
<dbReference type="PANTHER" id="PTHR34512">
    <property type="entry name" value="CELL SURFACE PROTEIN"/>
    <property type="match status" value="1"/>
</dbReference>
<comment type="caution">
    <text evidence="3">The sequence shown here is derived from an EMBL/GenBank/DDBJ whole genome shotgun (WGS) entry which is preliminary data.</text>
</comment>
<dbReference type="InterPro" id="IPR015943">
    <property type="entry name" value="WD40/YVTN_repeat-like_dom_sf"/>
</dbReference>
<proteinExistence type="predicted"/>
<gene>
    <name evidence="3" type="ORF">Acy02nite_76030</name>
</gene>
<sequence>MAALAATLVAAVPAVAATPRPAASDWAQEGHDATHDGFNPDEYRITAGTLSRLVQRWSISTTGGAVEQQAPIVAGSQLFLADSAGIRAYLAATGAADWQFALPASDNPQAPAVATDGQSVVAYLRTGELISLDTATGSVRWRSPVPSNAPAGRVLLDRGVVVAGGNDGENLGVWAFEAATGKPLWHRLGLDPQWPVADGKMLLSRPYRGGLQAVDLATGRVAWETENDWFGYAADPTGRFFLVGQDTVLLKVRADSGRVVWQAGGLSGSPAVDHDRVYIAAEDNPEMIVAVDLHTGEQRWRLAAGLMPSVAGGLLWASHSSPEQGWQLEALDPATGVPFDLPAAVHSAGGVERAVVTHGWLYTTDGATLRAFTVG</sequence>
<dbReference type="EMBL" id="BOMH01000066">
    <property type="protein sequence ID" value="GID69722.1"/>
    <property type="molecule type" value="Genomic_DNA"/>
</dbReference>
<accession>A0A919ISN1</accession>
<dbReference type="InterPro" id="IPR002372">
    <property type="entry name" value="PQQ_rpt_dom"/>
</dbReference>
<evidence type="ECO:0000313" key="4">
    <source>
        <dbReference type="Proteomes" id="UP000619479"/>
    </source>
</evidence>
<dbReference type="Pfam" id="PF13360">
    <property type="entry name" value="PQQ_2"/>
    <property type="match status" value="2"/>
</dbReference>
<feature type="chain" id="PRO_5039238763" description="Pyrrolo-quinoline quinone repeat domain-containing protein" evidence="1">
    <location>
        <begin position="17"/>
        <end position="375"/>
    </location>
</feature>
<organism evidence="3 4">
    <name type="scientific">Actinoplanes cyaneus</name>
    <dbReference type="NCBI Taxonomy" id="52696"/>
    <lineage>
        <taxon>Bacteria</taxon>
        <taxon>Bacillati</taxon>
        <taxon>Actinomycetota</taxon>
        <taxon>Actinomycetes</taxon>
        <taxon>Micromonosporales</taxon>
        <taxon>Micromonosporaceae</taxon>
        <taxon>Actinoplanes</taxon>
    </lineage>
</organism>
<dbReference type="SUPFAM" id="SSF50998">
    <property type="entry name" value="Quinoprotein alcohol dehydrogenase-like"/>
    <property type="match status" value="2"/>
</dbReference>
<evidence type="ECO:0000259" key="2">
    <source>
        <dbReference type="Pfam" id="PF13360"/>
    </source>
</evidence>
<dbReference type="InterPro" id="IPR011047">
    <property type="entry name" value="Quinoprotein_ADH-like_sf"/>
</dbReference>
<evidence type="ECO:0000256" key="1">
    <source>
        <dbReference type="SAM" id="SignalP"/>
    </source>
</evidence>
<dbReference type="InterPro" id="IPR018391">
    <property type="entry name" value="PQQ_b-propeller_rpt"/>
</dbReference>
<dbReference type="Proteomes" id="UP000619479">
    <property type="component" value="Unassembled WGS sequence"/>
</dbReference>
<dbReference type="PANTHER" id="PTHR34512:SF30">
    <property type="entry name" value="OUTER MEMBRANE PROTEIN ASSEMBLY FACTOR BAMB"/>
    <property type="match status" value="1"/>
</dbReference>